<dbReference type="EMBL" id="JBBPBM010000114">
    <property type="protein sequence ID" value="KAK8506719.1"/>
    <property type="molecule type" value="Genomic_DNA"/>
</dbReference>
<name>A0ABR2BHW3_9ROSI</name>
<proteinExistence type="predicted"/>
<protein>
    <submittedName>
        <fullName evidence="1">Uncharacterized protein</fullName>
    </submittedName>
</protein>
<comment type="caution">
    <text evidence="1">The sequence shown here is derived from an EMBL/GenBank/DDBJ whole genome shotgun (WGS) entry which is preliminary data.</text>
</comment>
<organism evidence="1 2">
    <name type="scientific">Hibiscus sabdariffa</name>
    <name type="common">roselle</name>
    <dbReference type="NCBI Taxonomy" id="183260"/>
    <lineage>
        <taxon>Eukaryota</taxon>
        <taxon>Viridiplantae</taxon>
        <taxon>Streptophyta</taxon>
        <taxon>Embryophyta</taxon>
        <taxon>Tracheophyta</taxon>
        <taxon>Spermatophyta</taxon>
        <taxon>Magnoliopsida</taxon>
        <taxon>eudicotyledons</taxon>
        <taxon>Gunneridae</taxon>
        <taxon>Pentapetalae</taxon>
        <taxon>rosids</taxon>
        <taxon>malvids</taxon>
        <taxon>Malvales</taxon>
        <taxon>Malvaceae</taxon>
        <taxon>Malvoideae</taxon>
        <taxon>Hibiscus</taxon>
    </lineage>
</organism>
<keyword evidence="2" id="KW-1185">Reference proteome</keyword>
<evidence type="ECO:0000313" key="2">
    <source>
        <dbReference type="Proteomes" id="UP001472677"/>
    </source>
</evidence>
<gene>
    <name evidence="1" type="ORF">V6N12_002166</name>
</gene>
<evidence type="ECO:0000313" key="1">
    <source>
        <dbReference type="EMBL" id="KAK8506719.1"/>
    </source>
</evidence>
<sequence>MNLIIDGPQNDIGGSSCEADLPPHFRVMMESFDMRLTIMQSHLDRRLTEIETQQLAMQTQLREIRSDLNARFKRLVVDVAARSQDLSSSPPPPKH</sequence>
<reference evidence="1 2" key="1">
    <citation type="journal article" date="2024" name="G3 (Bethesda)">
        <title>Genome assembly of Hibiscus sabdariffa L. provides insights into metabolisms of medicinal natural products.</title>
        <authorList>
            <person name="Kim T."/>
        </authorList>
    </citation>
    <scope>NUCLEOTIDE SEQUENCE [LARGE SCALE GENOMIC DNA]</scope>
    <source>
        <strain evidence="1">TK-2024</strain>
        <tissue evidence="1">Old leaves</tissue>
    </source>
</reference>
<accession>A0ABR2BHW3</accession>
<dbReference type="Proteomes" id="UP001472677">
    <property type="component" value="Unassembled WGS sequence"/>
</dbReference>